<comment type="caution">
    <text evidence="5">The sequence shown here is derived from an EMBL/GenBank/DDBJ whole genome shotgun (WGS) entry which is preliminary data.</text>
</comment>
<feature type="transmembrane region" description="Helical" evidence="2">
    <location>
        <begin position="648"/>
        <end position="670"/>
    </location>
</feature>
<dbReference type="Pfam" id="PF00144">
    <property type="entry name" value="Beta-lactamase"/>
    <property type="match status" value="1"/>
</dbReference>
<name>A0ABS8JH85_9GAMM</name>
<dbReference type="SUPFAM" id="SSF56601">
    <property type="entry name" value="beta-lactamase/transpeptidase-like"/>
    <property type="match status" value="1"/>
</dbReference>
<keyword evidence="2" id="KW-0472">Membrane</keyword>
<dbReference type="InterPro" id="IPR001466">
    <property type="entry name" value="Beta-lactam-related"/>
</dbReference>
<proteinExistence type="predicted"/>
<dbReference type="RefSeq" id="WP_230526491.1">
    <property type="nucleotide sequence ID" value="NZ_JAJGAK010000001.1"/>
</dbReference>
<sequence>MRLIKRPLFTALMALGVAFTAAAQQPPVDVPPTTETSPATSAAPPPADAMPDPTQRLTATDLEAWLDGFMPYALEQTDVAGSVVVVVKDGKVLLEKGYGFSDLAKRTPVDPAKTLFRPGSISKLFTWTAVMQLVEEGKLNLDEDVNKYLDFQIPAYNGKPVTLRNIMTHTTGMEEVIRGLIANDEKDVLPLDATLKHWIPERVYEPGSTPAYSNYATALAGYIVQRVSGQSFDDYIEQNIFQPLEMKNSTFRQPVQKNFLAMTSKGYKSASDGKEQPYEYINLAPAGSLASTGSDMGNFMIAHLQQGAFGDKRILREDTAREMHGTGQTSVGPLNKMMLGFYETTANGHRAIAHGGDTQWFHSDLQLFLDDNVGIYVSTNSSGKDGSARLIRDGLVTGFVNRYLPSSGPTSGGAGAGVDEATAKQHAAMIAGSYNSSRRADSNFMNLVYMLGQTKVSVNEDGTISVPMLAGYSGAPKKWKEISPFVWQDTNSGDRLAADVVDGKVTRFSAEPIASIMVFQRAAWWQTPAVFLTMLFGSLIALLLTVVAWPVSALVRRHYGAKYALAGADARAHRWVRIASLAVLASVGGMVAMIFIMMSDLGSMGPSADTMVILMRSITTILLPIGAAISLWNAWTVLRSNRRIWAKLWSVVIAASCLALLFVGIATHLVGFSANY</sequence>
<organism evidence="5 6">
    <name type="scientific">Noviluteimonas lactosilytica</name>
    <dbReference type="NCBI Taxonomy" id="2888523"/>
    <lineage>
        <taxon>Bacteria</taxon>
        <taxon>Pseudomonadati</taxon>
        <taxon>Pseudomonadota</taxon>
        <taxon>Gammaproteobacteria</taxon>
        <taxon>Lysobacterales</taxon>
        <taxon>Lysobacteraceae</taxon>
        <taxon>Noviluteimonas</taxon>
    </lineage>
</organism>
<feature type="transmembrane region" description="Helical" evidence="2">
    <location>
        <begin position="575"/>
        <end position="598"/>
    </location>
</feature>
<dbReference type="PANTHER" id="PTHR46825:SF9">
    <property type="entry name" value="BETA-LACTAMASE-RELATED DOMAIN-CONTAINING PROTEIN"/>
    <property type="match status" value="1"/>
</dbReference>
<evidence type="ECO:0000313" key="5">
    <source>
        <dbReference type="EMBL" id="MCC8362920.1"/>
    </source>
</evidence>
<evidence type="ECO:0000256" key="2">
    <source>
        <dbReference type="SAM" id="Phobius"/>
    </source>
</evidence>
<dbReference type="InterPro" id="IPR012338">
    <property type="entry name" value="Beta-lactam/transpept-like"/>
</dbReference>
<feature type="transmembrane region" description="Helical" evidence="2">
    <location>
        <begin position="618"/>
        <end position="636"/>
    </location>
</feature>
<evidence type="ECO:0000256" key="3">
    <source>
        <dbReference type="SAM" id="SignalP"/>
    </source>
</evidence>
<evidence type="ECO:0000259" key="4">
    <source>
        <dbReference type="Pfam" id="PF00144"/>
    </source>
</evidence>
<evidence type="ECO:0000313" key="6">
    <source>
        <dbReference type="Proteomes" id="UP001165293"/>
    </source>
</evidence>
<feature type="transmembrane region" description="Helical" evidence="2">
    <location>
        <begin position="529"/>
        <end position="555"/>
    </location>
</feature>
<keyword evidence="6" id="KW-1185">Reference proteome</keyword>
<dbReference type="PANTHER" id="PTHR46825">
    <property type="entry name" value="D-ALANYL-D-ALANINE-CARBOXYPEPTIDASE/ENDOPEPTIDASE AMPH"/>
    <property type="match status" value="1"/>
</dbReference>
<dbReference type="InterPro" id="IPR050491">
    <property type="entry name" value="AmpC-like"/>
</dbReference>
<feature type="chain" id="PRO_5046230235" evidence="3">
    <location>
        <begin position="24"/>
        <end position="676"/>
    </location>
</feature>
<feature type="region of interest" description="Disordered" evidence="1">
    <location>
        <begin position="26"/>
        <end position="52"/>
    </location>
</feature>
<feature type="signal peptide" evidence="3">
    <location>
        <begin position="1"/>
        <end position="23"/>
    </location>
</feature>
<accession>A0ABS8JH85</accession>
<dbReference type="Gene3D" id="3.40.710.10">
    <property type="entry name" value="DD-peptidase/beta-lactamase superfamily"/>
    <property type="match status" value="1"/>
</dbReference>
<keyword evidence="3" id="KW-0732">Signal</keyword>
<feature type="domain" description="Beta-lactamase-related" evidence="4">
    <location>
        <begin position="74"/>
        <end position="388"/>
    </location>
</feature>
<reference evidence="5" key="1">
    <citation type="submission" date="2021-10" db="EMBL/GenBank/DDBJ databases">
        <authorList>
            <person name="Lyu M."/>
            <person name="Wang X."/>
            <person name="Meng X."/>
            <person name="Xu K."/>
        </authorList>
    </citation>
    <scope>NUCLEOTIDE SEQUENCE</scope>
    <source>
        <strain evidence="5">A6</strain>
    </source>
</reference>
<gene>
    <name evidence="5" type="ORF">LK996_07505</name>
</gene>
<dbReference type="Proteomes" id="UP001165293">
    <property type="component" value="Unassembled WGS sequence"/>
</dbReference>
<keyword evidence="2" id="KW-1133">Transmembrane helix</keyword>
<protein>
    <submittedName>
        <fullName evidence="5">Beta-lactamase family protein</fullName>
    </submittedName>
</protein>
<feature type="compositionally biased region" description="Low complexity" evidence="1">
    <location>
        <begin position="26"/>
        <end position="42"/>
    </location>
</feature>
<evidence type="ECO:0000256" key="1">
    <source>
        <dbReference type="SAM" id="MobiDB-lite"/>
    </source>
</evidence>
<keyword evidence="2" id="KW-0812">Transmembrane</keyword>
<dbReference type="EMBL" id="JAJGAK010000001">
    <property type="protein sequence ID" value="MCC8362920.1"/>
    <property type="molecule type" value="Genomic_DNA"/>
</dbReference>